<protein>
    <submittedName>
        <fullName evidence="2">Uncharacterized protein</fullName>
    </submittedName>
</protein>
<dbReference type="Proteomes" id="UP000221795">
    <property type="component" value="Segment"/>
</dbReference>
<name>A0A1Z1DEZ9_BPGO3</name>
<keyword evidence="3" id="KW-1185">Reference proteome</keyword>
<evidence type="ECO:0000256" key="1">
    <source>
        <dbReference type="SAM" id="MobiDB-lite"/>
    </source>
</evidence>
<organism evidence="2 3">
    <name type="scientific">Bacillus phage vB_BsuM-Goe3</name>
    <dbReference type="NCBI Taxonomy" id="1933063"/>
    <lineage>
        <taxon>Viruses</taxon>
        <taxon>Duplodnaviria</taxon>
        <taxon>Heunggongvirae</taxon>
        <taxon>Uroviricota</taxon>
        <taxon>Caudoviricetes</taxon>
        <taxon>Herelleviridae</taxon>
        <taxon>Bastillevirinae</taxon>
        <taxon>Grisebachstrassevirus</taxon>
        <taxon>Grisebachstrassevirus goe3</taxon>
    </lineage>
</organism>
<accession>A0A1Z1DEZ9</accession>
<gene>
    <name evidence="2" type="ORF">Goe3_c07500</name>
</gene>
<dbReference type="EMBL" id="KY368640">
    <property type="protein sequence ID" value="APZ82536.1"/>
    <property type="molecule type" value="Genomic_DNA"/>
</dbReference>
<feature type="region of interest" description="Disordered" evidence="1">
    <location>
        <begin position="139"/>
        <end position="159"/>
    </location>
</feature>
<evidence type="ECO:0000313" key="2">
    <source>
        <dbReference type="EMBL" id="APZ82536.1"/>
    </source>
</evidence>
<feature type="compositionally biased region" description="Polar residues" evidence="1">
    <location>
        <begin position="139"/>
        <end position="154"/>
    </location>
</feature>
<organismHost>
    <name type="scientific">Bacillus subtilis</name>
    <dbReference type="NCBI Taxonomy" id="1423"/>
</organismHost>
<reference evidence="2" key="1">
    <citation type="journal article" date="2017" name="Viruses">
        <title>Characterization of Bacillus subtilis Viruses vB_BsuM-Goe2 and vB_BsuM-Goe3.</title>
        <authorList>
            <person name="Willms I.M."/>
            <person name="Hoppert M."/>
            <person name="Hertel R."/>
        </authorList>
    </citation>
    <scope>NUCLEOTIDE SEQUENCE [LARGE SCALE GENOMIC DNA]</scope>
</reference>
<proteinExistence type="predicted"/>
<evidence type="ECO:0000313" key="3">
    <source>
        <dbReference type="Proteomes" id="UP000221795"/>
    </source>
</evidence>
<sequence>MPRKKSVRPKLFKSNSATKSTMKRLGDTLVQKTLDAGMDAARDALPSDTNVVRKPKYLQVTEKRMNKLGIIDLKPYFKKSPKTKRTKSGGWYLTVPISIKKKDMSRRMYDQLRLERIAPSTQKTVISDYLYDRRRTSESSALNYKPKSNNVTKTRTGKNRHSYVAYRTVTDKSPASSWVINRGKVNKDDHSKTFVKNVDRLMKWKMKNGWS</sequence>